<dbReference type="InterPro" id="IPR058998">
    <property type="entry name" value="YycE-like_N"/>
</dbReference>
<protein>
    <submittedName>
        <fullName evidence="2">Glyoxalase/bleomycin resistance protein/dioxygenase</fullName>
    </submittedName>
</protein>
<organism evidence="2 3">
    <name type="scientific">Leadbetterella byssophila (strain DSM 17132 / JCM 16389 / KACC 11308 / NBRC 106382 / 4M15)</name>
    <dbReference type="NCBI Taxonomy" id="649349"/>
    <lineage>
        <taxon>Bacteria</taxon>
        <taxon>Pseudomonadati</taxon>
        <taxon>Bacteroidota</taxon>
        <taxon>Cytophagia</taxon>
        <taxon>Cytophagales</taxon>
        <taxon>Leadbetterellaceae</taxon>
        <taxon>Leadbetterella</taxon>
    </lineage>
</organism>
<dbReference type="EMBL" id="CP002305">
    <property type="protein sequence ID" value="ADQ17877.1"/>
    <property type="molecule type" value="Genomic_DNA"/>
</dbReference>
<name>E4RUI6_LEAB4</name>
<dbReference type="HOGENOM" id="CLU_107214_1_0_10"/>
<dbReference type="OrthoDB" id="8018325at2"/>
<dbReference type="InterPro" id="IPR058997">
    <property type="entry name" value="YycE-like_C"/>
</dbReference>
<gene>
    <name evidence="2" type="ordered locus">Lbys_2183</name>
</gene>
<dbReference type="PROSITE" id="PS51257">
    <property type="entry name" value="PROKAR_LIPOPROTEIN"/>
    <property type="match status" value="1"/>
</dbReference>
<dbReference type="AlphaFoldDB" id="E4RUI6"/>
<feature type="domain" description="VOC" evidence="1">
    <location>
        <begin position="22"/>
        <end position="144"/>
    </location>
</feature>
<evidence type="ECO:0000313" key="3">
    <source>
        <dbReference type="Proteomes" id="UP000007435"/>
    </source>
</evidence>
<evidence type="ECO:0000259" key="1">
    <source>
        <dbReference type="PROSITE" id="PS51819"/>
    </source>
</evidence>
<dbReference type="Pfam" id="PF22659">
    <property type="entry name" value="YycE-like_C"/>
    <property type="match status" value="1"/>
</dbReference>
<dbReference type="InterPro" id="IPR037523">
    <property type="entry name" value="VOC_core"/>
</dbReference>
<keyword evidence="3" id="KW-1185">Reference proteome</keyword>
<evidence type="ECO:0000313" key="2">
    <source>
        <dbReference type="EMBL" id="ADQ17877.1"/>
    </source>
</evidence>
<sequence length="146" mass="16835">MKSKLALLVLPFLSACSPKNYQQVRIARPTNQLAEIKHFYGTVLGLPIIGSFEGHEGYDGLMFGLPNKRFHLEFTSQTPKPELPAPTKENLTVLYYPNEKEYTKALNRILSYGYHPVEPENPYWLNKSQTFEDPDGWRVVLFRGKF</sequence>
<dbReference type="Gene3D" id="3.10.180.10">
    <property type="entry name" value="2,3-Dihydroxybiphenyl 1,2-Dioxygenase, domain 1"/>
    <property type="match status" value="1"/>
</dbReference>
<dbReference type="SUPFAM" id="SSF54593">
    <property type="entry name" value="Glyoxalase/Bleomycin resistance protein/Dihydroxybiphenyl dioxygenase"/>
    <property type="match status" value="1"/>
</dbReference>
<dbReference type="eggNOG" id="COG0346">
    <property type="taxonomic scope" value="Bacteria"/>
</dbReference>
<dbReference type="KEGG" id="lby:Lbys_2183"/>
<reference evidence="2 3" key="2">
    <citation type="journal article" date="2011" name="Stand. Genomic Sci.">
        <title>Complete genome sequence of Leadbetterella byssophila type strain (4M15).</title>
        <authorList>
            <person name="Abt B."/>
            <person name="Teshima H."/>
            <person name="Lucas S."/>
            <person name="Lapidus A."/>
            <person name="Del Rio T.G."/>
            <person name="Nolan M."/>
            <person name="Tice H."/>
            <person name="Cheng J.F."/>
            <person name="Pitluck S."/>
            <person name="Liolios K."/>
            <person name="Pagani I."/>
            <person name="Ivanova N."/>
            <person name="Mavromatis K."/>
            <person name="Pati A."/>
            <person name="Tapia R."/>
            <person name="Han C."/>
            <person name="Goodwin L."/>
            <person name="Chen A."/>
            <person name="Palaniappan K."/>
            <person name="Land M."/>
            <person name="Hauser L."/>
            <person name="Chang Y.J."/>
            <person name="Jeffries C.D."/>
            <person name="Rohde M."/>
            <person name="Goker M."/>
            <person name="Tindall B.J."/>
            <person name="Detter J.C."/>
            <person name="Woyke T."/>
            <person name="Bristow J."/>
            <person name="Eisen J.A."/>
            <person name="Markowitz V."/>
            <person name="Hugenholtz P."/>
            <person name="Klenk H.P."/>
            <person name="Kyrpides N.C."/>
        </authorList>
    </citation>
    <scope>NUCLEOTIDE SEQUENCE [LARGE SCALE GENOMIC DNA]</scope>
    <source>
        <strain evidence="3">DSM 17132 / JCM 16389 / KACC 11308 / NBRC 106382 / 4M15</strain>
    </source>
</reference>
<dbReference type="Pfam" id="PF22658">
    <property type="entry name" value="YycE-like_N"/>
    <property type="match status" value="1"/>
</dbReference>
<dbReference type="STRING" id="649349.Lbys_2183"/>
<dbReference type="Proteomes" id="UP000007435">
    <property type="component" value="Chromosome"/>
</dbReference>
<accession>E4RUI6</accession>
<dbReference type="InterPro" id="IPR029068">
    <property type="entry name" value="Glyas_Bleomycin-R_OHBP_Dase"/>
</dbReference>
<reference key="1">
    <citation type="submission" date="2010-11" db="EMBL/GenBank/DDBJ databases">
        <title>The complete genome of Leadbetterella byssophila DSM 17132.</title>
        <authorList>
            <consortium name="US DOE Joint Genome Institute (JGI-PGF)"/>
            <person name="Lucas S."/>
            <person name="Copeland A."/>
            <person name="Lapidus A."/>
            <person name="Glavina del Rio T."/>
            <person name="Dalin E."/>
            <person name="Tice H."/>
            <person name="Bruce D."/>
            <person name="Goodwin L."/>
            <person name="Pitluck S."/>
            <person name="Kyrpides N."/>
            <person name="Mavromatis K."/>
            <person name="Ivanova N."/>
            <person name="Teshima H."/>
            <person name="Brettin T."/>
            <person name="Detter J.C."/>
            <person name="Han C."/>
            <person name="Tapia R."/>
            <person name="Land M."/>
            <person name="Hauser L."/>
            <person name="Markowitz V."/>
            <person name="Cheng J.-F."/>
            <person name="Hugenholtz P."/>
            <person name="Woyke T."/>
            <person name="Wu D."/>
            <person name="Tindall B."/>
            <person name="Pomrenke H.G."/>
            <person name="Brambilla E."/>
            <person name="Klenk H.-P."/>
            <person name="Eisen J.A."/>
        </authorList>
    </citation>
    <scope>NUCLEOTIDE SEQUENCE [LARGE SCALE GENOMIC DNA]</scope>
    <source>
        <strain>DSM 17132</strain>
    </source>
</reference>
<dbReference type="PROSITE" id="PS51819">
    <property type="entry name" value="VOC"/>
    <property type="match status" value="1"/>
</dbReference>
<dbReference type="CDD" id="cd06587">
    <property type="entry name" value="VOC"/>
    <property type="match status" value="1"/>
</dbReference>
<dbReference type="RefSeq" id="WP_013408923.1">
    <property type="nucleotide sequence ID" value="NC_014655.1"/>
</dbReference>
<proteinExistence type="predicted"/>